<dbReference type="AlphaFoldDB" id="A0A1F8GPQ3"/>
<dbReference type="Proteomes" id="UP000178444">
    <property type="component" value="Unassembled WGS sequence"/>
</dbReference>
<dbReference type="InterPro" id="IPR047140">
    <property type="entry name" value="LabA"/>
</dbReference>
<feature type="domain" description="NYN" evidence="1">
    <location>
        <begin position="17"/>
        <end position="166"/>
    </location>
</feature>
<organism evidence="2 3">
    <name type="scientific">Candidatus Yanofskybacteria bacterium RIFCSPLOWO2_01_FULL_49_17</name>
    <dbReference type="NCBI Taxonomy" id="1802700"/>
    <lineage>
        <taxon>Bacteria</taxon>
        <taxon>Candidatus Yanofskyibacteriota</taxon>
    </lineage>
</organism>
<dbReference type="PANTHER" id="PTHR35458:SF8">
    <property type="entry name" value="SLR0650 PROTEIN"/>
    <property type="match status" value="1"/>
</dbReference>
<evidence type="ECO:0000259" key="1">
    <source>
        <dbReference type="Pfam" id="PF01936"/>
    </source>
</evidence>
<proteinExistence type="predicted"/>
<name>A0A1F8GPQ3_9BACT</name>
<evidence type="ECO:0000313" key="3">
    <source>
        <dbReference type="Proteomes" id="UP000178444"/>
    </source>
</evidence>
<dbReference type="InterPro" id="IPR021139">
    <property type="entry name" value="NYN"/>
</dbReference>
<sequence length="175" mass="19443">MPKPTDSFTSELTKHQKVGVFVDAQNMYHSAKNLYKGRVNFGEVLKMAVGNRQLIRAFVYAIKTESGEEAAFLEALKKVGFELKVKDLQIFPGGMKKGDWDVGIAIDAVILADKIDVAVLVEGDGDFIPLVEYLKTNRGVKVELISFKRSTSAKLIEVANKFTDLDEMSDKVILK</sequence>
<dbReference type="CDD" id="cd10911">
    <property type="entry name" value="PIN_LabA"/>
    <property type="match status" value="1"/>
</dbReference>
<dbReference type="Pfam" id="PF01936">
    <property type="entry name" value="NYN"/>
    <property type="match status" value="1"/>
</dbReference>
<dbReference type="Gene3D" id="3.40.50.1010">
    <property type="entry name" value="5'-nuclease"/>
    <property type="match status" value="1"/>
</dbReference>
<evidence type="ECO:0000313" key="2">
    <source>
        <dbReference type="EMBL" id="OGN27402.1"/>
    </source>
</evidence>
<dbReference type="PANTHER" id="PTHR35458">
    <property type="entry name" value="SLR0755 PROTEIN"/>
    <property type="match status" value="1"/>
</dbReference>
<dbReference type="GO" id="GO:0004540">
    <property type="term" value="F:RNA nuclease activity"/>
    <property type="evidence" value="ECO:0007669"/>
    <property type="project" value="InterPro"/>
</dbReference>
<accession>A0A1F8GPQ3</accession>
<gene>
    <name evidence="2" type="ORF">A2941_00995</name>
</gene>
<reference evidence="2 3" key="1">
    <citation type="journal article" date="2016" name="Nat. Commun.">
        <title>Thousands of microbial genomes shed light on interconnected biogeochemical processes in an aquifer system.</title>
        <authorList>
            <person name="Anantharaman K."/>
            <person name="Brown C.T."/>
            <person name="Hug L.A."/>
            <person name="Sharon I."/>
            <person name="Castelle C.J."/>
            <person name="Probst A.J."/>
            <person name="Thomas B.C."/>
            <person name="Singh A."/>
            <person name="Wilkins M.J."/>
            <person name="Karaoz U."/>
            <person name="Brodie E.L."/>
            <person name="Williams K.H."/>
            <person name="Hubbard S.S."/>
            <person name="Banfield J.F."/>
        </authorList>
    </citation>
    <scope>NUCLEOTIDE SEQUENCE [LARGE SCALE GENOMIC DNA]</scope>
</reference>
<dbReference type="EMBL" id="MGKO01000011">
    <property type="protein sequence ID" value="OGN27402.1"/>
    <property type="molecule type" value="Genomic_DNA"/>
</dbReference>
<comment type="caution">
    <text evidence="2">The sequence shown here is derived from an EMBL/GenBank/DDBJ whole genome shotgun (WGS) entry which is preliminary data.</text>
</comment>
<protein>
    <recommendedName>
        <fullName evidence="1">NYN domain-containing protein</fullName>
    </recommendedName>
</protein>